<gene>
    <name evidence="2" type="ORF">METZ01_LOCUS338769</name>
</gene>
<reference evidence="2" key="1">
    <citation type="submission" date="2018-05" db="EMBL/GenBank/DDBJ databases">
        <authorList>
            <person name="Lanie J.A."/>
            <person name="Ng W.-L."/>
            <person name="Kazmierczak K.M."/>
            <person name="Andrzejewski T.M."/>
            <person name="Davidsen T.M."/>
            <person name="Wayne K.J."/>
            <person name="Tettelin H."/>
            <person name="Glass J.I."/>
            <person name="Rusch D."/>
            <person name="Podicherti R."/>
            <person name="Tsui H.-C.T."/>
            <person name="Winkler M.E."/>
        </authorList>
    </citation>
    <scope>NUCLEOTIDE SEQUENCE</scope>
</reference>
<dbReference type="Pfam" id="PF01370">
    <property type="entry name" value="Epimerase"/>
    <property type="match status" value="1"/>
</dbReference>
<dbReference type="Gene3D" id="3.40.50.720">
    <property type="entry name" value="NAD(P)-binding Rossmann-like Domain"/>
    <property type="match status" value="1"/>
</dbReference>
<dbReference type="PANTHER" id="PTHR12126">
    <property type="entry name" value="NADH-UBIQUINONE OXIDOREDUCTASE 39 KDA SUBUNIT-RELATED"/>
    <property type="match status" value="1"/>
</dbReference>
<sequence>MKTVVIFGGSGFVGQHIICRIAKNGYKIIVPHQHQINEAKLRLLGTIGQVYPLRFRSINEPIIINQIEKADVVLNLKTLWDEKKITYEKSILDFNIKLIDTLKKNNKNVQLIYFSGIG</sequence>
<dbReference type="PANTHER" id="PTHR12126:SF11">
    <property type="entry name" value="NADH DEHYDROGENASE [UBIQUINONE] 1 ALPHA SUBCOMPLEX SUBUNIT 9, MITOCHONDRIAL"/>
    <property type="match status" value="1"/>
</dbReference>
<dbReference type="InterPro" id="IPR036291">
    <property type="entry name" value="NAD(P)-bd_dom_sf"/>
</dbReference>
<dbReference type="InterPro" id="IPR001509">
    <property type="entry name" value="Epimerase_deHydtase"/>
</dbReference>
<accession>A0A382QLW7</accession>
<organism evidence="2">
    <name type="scientific">marine metagenome</name>
    <dbReference type="NCBI Taxonomy" id="408172"/>
    <lineage>
        <taxon>unclassified sequences</taxon>
        <taxon>metagenomes</taxon>
        <taxon>ecological metagenomes</taxon>
    </lineage>
</organism>
<dbReference type="InterPro" id="IPR051207">
    <property type="entry name" value="ComplexI_NDUFA9_subunit"/>
</dbReference>
<dbReference type="SUPFAM" id="SSF51735">
    <property type="entry name" value="NAD(P)-binding Rossmann-fold domains"/>
    <property type="match status" value="1"/>
</dbReference>
<dbReference type="EMBL" id="UINC01115123">
    <property type="protein sequence ID" value="SVC85915.1"/>
    <property type="molecule type" value="Genomic_DNA"/>
</dbReference>
<proteinExistence type="predicted"/>
<dbReference type="AlphaFoldDB" id="A0A382QLW7"/>
<feature type="non-terminal residue" evidence="2">
    <location>
        <position position="118"/>
    </location>
</feature>
<evidence type="ECO:0000259" key="1">
    <source>
        <dbReference type="Pfam" id="PF01370"/>
    </source>
</evidence>
<name>A0A382QLW7_9ZZZZ</name>
<evidence type="ECO:0000313" key="2">
    <source>
        <dbReference type="EMBL" id="SVC85915.1"/>
    </source>
</evidence>
<protein>
    <recommendedName>
        <fullName evidence="1">NAD-dependent epimerase/dehydratase domain-containing protein</fullName>
    </recommendedName>
</protein>
<dbReference type="GO" id="GO:0044877">
    <property type="term" value="F:protein-containing complex binding"/>
    <property type="evidence" value="ECO:0007669"/>
    <property type="project" value="TreeGrafter"/>
</dbReference>
<feature type="domain" description="NAD-dependent epimerase/dehydratase" evidence="1">
    <location>
        <begin position="4"/>
        <end position="115"/>
    </location>
</feature>